<gene>
    <name evidence="1" type="primary">AVEN_243355_1</name>
    <name evidence="1" type="ORF">CDAR_583511</name>
</gene>
<dbReference type="PANTHER" id="PTHR38926">
    <property type="entry name" value="F-BOX DOMAIN CONTAINING PROTEIN, EXPRESSED"/>
    <property type="match status" value="1"/>
</dbReference>
<evidence type="ECO:0000313" key="1">
    <source>
        <dbReference type="EMBL" id="GIY00372.1"/>
    </source>
</evidence>
<sequence>MARSLYSWCLIKINELLLEEFWNTFNPFTFMPSSIVDEIVDSIIDNPIGFHAPSLCFVCDSGQVEHFSLHGVRMSRQIIPVLKSLSVCKKLKALKLTDLDIQPNNVQEASEHLENLFRNSTHLEHLHCGIIFDLKALRACKDLRTIRLNFFPQQPIHEFLDVIGTSKLPHENLQLFTICERYVNRYILNGEIAEVLNHCPNLQSLGCIETSSSLTYLHGVKIQSGEPSPSYQLTKCFWRENKVSKKHCRLNYRGFEDSVIYFGASFFYSVKVAVLLCPLLRELIIEIPRTHYSSIIKSLSNLKNLTLLEIELSDFTHEFRTECLNLLTDIGPKLKHLAIHRFDNVEFDSIFKYCPGLESLKVDCNGVTPDWEENSVNLERLRRLAFFSIDGANVESVEKLFSLCINLEELFLKNPKFLNGNFLKTIKKVNTMNRLKIACICDCSMTEEELKDFVVNATALEKIAFDSSKINDDDAEDLIEEINDNIIVYPDWNTGLKDEFFYRRRYF</sequence>
<dbReference type="EMBL" id="BPLQ01003418">
    <property type="protein sequence ID" value="GIY00372.1"/>
    <property type="molecule type" value="Genomic_DNA"/>
</dbReference>
<proteinExistence type="predicted"/>
<organism evidence="1 2">
    <name type="scientific">Caerostris darwini</name>
    <dbReference type="NCBI Taxonomy" id="1538125"/>
    <lineage>
        <taxon>Eukaryota</taxon>
        <taxon>Metazoa</taxon>
        <taxon>Ecdysozoa</taxon>
        <taxon>Arthropoda</taxon>
        <taxon>Chelicerata</taxon>
        <taxon>Arachnida</taxon>
        <taxon>Araneae</taxon>
        <taxon>Araneomorphae</taxon>
        <taxon>Entelegynae</taxon>
        <taxon>Araneoidea</taxon>
        <taxon>Araneidae</taxon>
        <taxon>Caerostris</taxon>
    </lineage>
</organism>
<dbReference type="Proteomes" id="UP001054837">
    <property type="component" value="Unassembled WGS sequence"/>
</dbReference>
<dbReference type="Gene3D" id="3.80.10.10">
    <property type="entry name" value="Ribonuclease Inhibitor"/>
    <property type="match status" value="1"/>
</dbReference>
<protein>
    <submittedName>
        <fullName evidence="1">Uncharacterized protein</fullName>
    </submittedName>
</protein>
<reference evidence="1 2" key="1">
    <citation type="submission" date="2021-06" db="EMBL/GenBank/DDBJ databases">
        <title>Caerostris darwini draft genome.</title>
        <authorList>
            <person name="Kono N."/>
            <person name="Arakawa K."/>
        </authorList>
    </citation>
    <scope>NUCLEOTIDE SEQUENCE [LARGE SCALE GENOMIC DNA]</scope>
</reference>
<evidence type="ECO:0000313" key="2">
    <source>
        <dbReference type="Proteomes" id="UP001054837"/>
    </source>
</evidence>
<dbReference type="InterPro" id="IPR032675">
    <property type="entry name" value="LRR_dom_sf"/>
</dbReference>
<dbReference type="AlphaFoldDB" id="A0AAV4PW55"/>
<accession>A0AAV4PW55</accession>
<keyword evidence="2" id="KW-1185">Reference proteome</keyword>
<name>A0AAV4PW55_9ARAC</name>
<comment type="caution">
    <text evidence="1">The sequence shown here is derived from an EMBL/GenBank/DDBJ whole genome shotgun (WGS) entry which is preliminary data.</text>
</comment>
<dbReference type="SUPFAM" id="SSF52047">
    <property type="entry name" value="RNI-like"/>
    <property type="match status" value="2"/>
</dbReference>
<dbReference type="PANTHER" id="PTHR38926:SF72">
    <property type="entry name" value="IM:7136021-RELATED"/>
    <property type="match status" value="1"/>
</dbReference>